<comment type="caution">
    <text evidence="3">The sequence shown here is derived from an EMBL/GenBank/DDBJ whole genome shotgun (WGS) entry which is preliminary data.</text>
</comment>
<accession>A0A8J2SGX3</accession>
<evidence type="ECO:0000256" key="1">
    <source>
        <dbReference type="SAM" id="Coils"/>
    </source>
</evidence>
<keyword evidence="1" id="KW-0175">Coiled coil</keyword>
<feature type="region of interest" description="Disordered" evidence="2">
    <location>
        <begin position="1"/>
        <end position="49"/>
    </location>
</feature>
<proteinExistence type="predicted"/>
<keyword evidence="4" id="KW-1185">Reference proteome</keyword>
<feature type="coiled-coil region" evidence="1">
    <location>
        <begin position="156"/>
        <end position="244"/>
    </location>
</feature>
<dbReference type="AlphaFoldDB" id="A0A8J2SGX3"/>
<name>A0A8J2SGX3_9STRA</name>
<protein>
    <submittedName>
        <fullName evidence="3">Uncharacterized protein</fullName>
    </submittedName>
</protein>
<dbReference type="EMBL" id="CAKKNE010000003">
    <property type="protein sequence ID" value="CAH0371690.1"/>
    <property type="molecule type" value="Genomic_DNA"/>
</dbReference>
<reference evidence="3" key="1">
    <citation type="submission" date="2021-11" db="EMBL/GenBank/DDBJ databases">
        <authorList>
            <consortium name="Genoscope - CEA"/>
            <person name="William W."/>
        </authorList>
    </citation>
    <scope>NUCLEOTIDE SEQUENCE</scope>
</reference>
<organism evidence="3 4">
    <name type="scientific">Pelagomonas calceolata</name>
    <dbReference type="NCBI Taxonomy" id="35677"/>
    <lineage>
        <taxon>Eukaryota</taxon>
        <taxon>Sar</taxon>
        <taxon>Stramenopiles</taxon>
        <taxon>Ochrophyta</taxon>
        <taxon>Pelagophyceae</taxon>
        <taxon>Pelagomonadales</taxon>
        <taxon>Pelagomonadaceae</taxon>
        <taxon>Pelagomonas</taxon>
    </lineage>
</organism>
<gene>
    <name evidence="3" type="ORF">PECAL_3P16420</name>
</gene>
<evidence type="ECO:0000256" key="2">
    <source>
        <dbReference type="SAM" id="MobiDB-lite"/>
    </source>
</evidence>
<evidence type="ECO:0000313" key="4">
    <source>
        <dbReference type="Proteomes" id="UP000789595"/>
    </source>
</evidence>
<evidence type="ECO:0000313" key="3">
    <source>
        <dbReference type="EMBL" id="CAH0371690.1"/>
    </source>
</evidence>
<dbReference type="Proteomes" id="UP000789595">
    <property type="component" value="Unassembled WGS sequence"/>
</dbReference>
<sequence>MGGGSGVGGFEEDTLSPHPLQQTEEAFLEGVLGGRPAQPPPLQRTTSAWGEAQQLRAARRELSLVVDARLGRCVEASTQETASAAELRAALKAAAAAAAAARDADHERRQVDDRLDAALDRLGAPVEEDASDGDWVGSNRLEEAISAAKAAGRAEALEALGERERLREKCELYRQRIEELENNMEDVALDDTVDAKVHNEVLERLEAAEKKLRCLMGTERGRAIAQLETELEERDETIAALREALDLAARPRSPRTPPPLKPAPVDPGELALDLATQPAPQPAYLMRAESRASEVSFDSDGPATPVKPSTAHLLRPVPLAGETHHRVIQVAGDTFVV</sequence>